<dbReference type="PRINTS" id="PR00420">
    <property type="entry name" value="RNGMNOXGNASE"/>
</dbReference>
<accession>A0A2K0T9Y6</accession>
<evidence type="ECO:0000256" key="3">
    <source>
        <dbReference type="ARBA" id="ARBA00023002"/>
    </source>
</evidence>
<dbReference type="GeneID" id="29989334"/>
<proteinExistence type="predicted"/>
<dbReference type="SUPFAM" id="SSF51905">
    <property type="entry name" value="FAD/NAD(P)-binding domain"/>
    <property type="match status" value="1"/>
</dbReference>
<sequence length="448" mass="49841">MPSQKLPFHIAVVGGGIGGLCAALSIHHHCPKDGSVIIDVYEQAPVYKEIGAGLGIGVNAAKLLHQIGIGKDLNNISGHRNGIWISFRRYDNGSEIVTVPVDDQKEIRQSPVHRAEFLELLFSHVKERNAATLHNNKQCVELKDQGSFVELHFADGTTATADLVVGCDGIHSKIRSQFRTDNPKYSGRMCYRGLVPIKDLEAWWPFKSYSISWLGPDKHFLAFPISKNKTLNIVAFVYSDDERALESWTATGHRSEVQKEFEGFDSTVRKTISFMNEFPSKWILNDRELLDQWVFGNGKIALMGDAAHAMLPHQGAGAGQAIEDGYILGLAIADYLAASSKGSTQTLEQWMQVYQDVRLPRAQKAQATARQAGQVYEMQTPEMKGKSFEDCLPFVRDSLKDRMSWIWTGDIEAEYTAKKQHLVDSSTTGALKDGTINSINEQMLVSQE</sequence>
<dbReference type="InterPro" id="IPR051104">
    <property type="entry name" value="FAD_monoxygenase"/>
</dbReference>
<reference evidence="6" key="3">
    <citation type="submission" date="2017-08" db="EMBL/GenBank/DDBJ databases">
        <title>Trichoderma gamsii strain T6085, whole genome shotgun sequencing project.</title>
        <authorList>
            <person name="Baroncelli R."/>
        </authorList>
    </citation>
    <scope>NUCLEOTIDE SEQUENCE</scope>
    <source>
        <strain evidence="6">T6085</strain>
    </source>
</reference>
<dbReference type="GO" id="GO:0071949">
    <property type="term" value="F:FAD binding"/>
    <property type="evidence" value="ECO:0007669"/>
    <property type="project" value="InterPro"/>
</dbReference>
<keyword evidence="1" id="KW-0285">Flavoprotein</keyword>
<keyword evidence="2" id="KW-0274">FAD</keyword>
<evidence type="ECO:0000313" key="8">
    <source>
        <dbReference type="Proteomes" id="UP000236546"/>
    </source>
</evidence>
<organism evidence="5 8">
    <name type="scientific">Trichoderma gamsii</name>
    <dbReference type="NCBI Taxonomy" id="398673"/>
    <lineage>
        <taxon>Eukaryota</taxon>
        <taxon>Fungi</taxon>
        <taxon>Dikarya</taxon>
        <taxon>Ascomycota</taxon>
        <taxon>Pezizomycotina</taxon>
        <taxon>Sordariomycetes</taxon>
        <taxon>Hypocreomycetidae</taxon>
        <taxon>Hypocreales</taxon>
        <taxon>Hypocreaceae</taxon>
        <taxon>Trichoderma</taxon>
    </lineage>
</organism>
<dbReference type="Gene3D" id="3.50.50.60">
    <property type="entry name" value="FAD/NAD(P)-binding domain"/>
    <property type="match status" value="1"/>
</dbReference>
<dbReference type="GO" id="GO:0044550">
    <property type="term" value="P:secondary metabolite biosynthetic process"/>
    <property type="evidence" value="ECO:0007669"/>
    <property type="project" value="TreeGrafter"/>
</dbReference>
<dbReference type="OrthoDB" id="5428495at2759"/>
<comment type="caution">
    <text evidence="5">The sequence shown here is derived from an EMBL/GenBank/DDBJ whole genome shotgun (WGS) entry which is preliminary data.</text>
</comment>
<dbReference type="AlphaFoldDB" id="A0A2K0T9Y6"/>
<dbReference type="EMBL" id="MTYH01000051">
    <property type="protein sequence ID" value="PNP42346.1"/>
    <property type="molecule type" value="Genomic_DNA"/>
</dbReference>
<reference evidence="6 7" key="1">
    <citation type="journal article" date="2016" name="Genome Announc.">
        <title>Draft Whole-Genome Sequence of Trichoderma gamsii T6085, a Promising Biocontrol Agent of Fusarium Head Blight on Wheat.</title>
        <authorList>
            <person name="Baroncelli R."/>
            <person name="Zapparata A."/>
            <person name="Piaggeschi G."/>
            <person name="Sarrocco S."/>
            <person name="Vannacci G."/>
        </authorList>
    </citation>
    <scope>NUCLEOTIDE SEQUENCE [LARGE SCALE GENOMIC DNA]</scope>
    <source>
        <strain evidence="6 7">T6085</strain>
    </source>
</reference>
<dbReference type="Proteomes" id="UP000054821">
    <property type="component" value="Unassembled WGS sequence"/>
</dbReference>
<dbReference type="Proteomes" id="UP000236546">
    <property type="component" value="Unassembled WGS sequence"/>
</dbReference>
<dbReference type="GO" id="GO:0016491">
    <property type="term" value="F:oxidoreductase activity"/>
    <property type="evidence" value="ECO:0007669"/>
    <property type="project" value="UniProtKB-KW"/>
</dbReference>
<reference evidence="5 8" key="2">
    <citation type="submission" date="2017-02" db="EMBL/GenBank/DDBJ databases">
        <title>Genomes of Trichoderma spp. with biocontrol activity.</title>
        <authorList>
            <person name="Gardiner D."/>
            <person name="Kazan K."/>
            <person name="Vos C."/>
            <person name="Harvey P."/>
        </authorList>
    </citation>
    <scope>NUCLEOTIDE SEQUENCE [LARGE SCALE GENOMIC DNA]</scope>
    <source>
        <strain evidence="5 8">A5MH</strain>
    </source>
</reference>
<evidence type="ECO:0000313" key="6">
    <source>
        <dbReference type="EMBL" id="PON23088.1"/>
    </source>
</evidence>
<keyword evidence="7" id="KW-1185">Reference proteome</keyword>
<evidence type="ECO:0000256" key="1">
    <source>
        <dbReference type="ARBA" id="ARBA00022630"/>
    </source>
</evidence>
<evidence type="ECO:0000256" key="2">
    <source>
        <dbReference type="ARBA" id="ARBA00022827"/>
    </source>
</evidence>
<protein>
    <submittedName>
        <fullName evidence="6">Mannitol 1-phosphate dehydrogenase</fullName>
    </submittedName>
</protein>
<evidence type="ECO:0000313" key="5">
    <source>
        <dbReference type="EMBL" id="PNP42346.1"/>
    </source>
</evidence>
<dbReference type="InterPro" id="IPR002938">
    <property type="entry name" value="FAD-bd"/>
</dbReference>
<dbReference type="PANTHER" id="PTHR46720">
    <property type="entry name" value="HYDROXYLASE, PUTATIVE (AFU_ORTHOLOGUE AFUA_3G01460)-RELATED"/>
    <property type="match status" value="1"/>
</dbReference>
<keyword evidence="3" id="KW-0560">Oxidoreductase</keyword>
<evidence type="ECO:0000313" key="7">
    <source>
        <dbReference type="Proteomes" id="UP000054821"/>
    </source>
</evidence>
<name>A0A2K0T9Y6_9HYPO</name>
<dbReference type="Pfam" id="PF01494">
    <property type="entry name" value="FAD_binding_3"/>
    <property type="match status" value="1"/>
</dbReference>
<dbReference type="InterPro" id="IPR036188">
    <property type="entry name" value="FAD/NAD-bd_sf"/>
</dbReference>
<dbReference type="EMBL" id="JPDN02000032">
    <property type="protein sequence ID" value="PON23088.1"/>
    <property type="molecule type" value="Genomic_DNA"/>
</dbReference>
<gene>
    <name evidence="6" type="ORF">TGAM01_v208093</name>
    <name evidence="5" type="ORF">TGAMA5MH_06028</name>
</gene>
<dbReference type="SUPFAM" id="SSF54373">
    <property type="entry name" value="FAD-linked reductases, C-terminal domain"/>
    <property type="match status" value="1"/>
</dbReference>
<dbReference type="STRING" id="398673.A0A2K0T9Y6"/>
<dbReference type="RefSeq" id="XP_018657519.2">
    <property type="nucleotide sequence ID" value="XM_018809251.2"/>
</dbReference>
<dbReference type="PANTHER" id="PTHR46720:SF1">
    <property type="entry name" value="HYDROXYLASE, PUTATIVE (AFU_ORTHOLOGUE AFUA_8G06050)-RELATED"/>
    <property type="match status" value="1"/>
</dbReference>
<feature type="domain" description="FAD-binding" evidence="4">
    <location>
        <begin position="10"/>
        <end position="365"/>
    </location>
</feature>
<evidence type="ECO:0000259" key="4">
    <source>
        <dbReference type="Pfam" id="PF01494"/>
    </source>
</evidence>